<dbReference type="Pfam" id="PF01124">
    <property type="entry name" value="MAPEG"/>
    <property type="match status" value="1"/>
</dbReference>
<dbReference type="RefSeq" id="WP_113822967.1">
    <property type="nucleotide sequence ID" value="NZ_QOCE01000020.1"/>
</dbReference>
<evidence type="ECO:0000313" key="6">
    <source>
        <dbReference type="EMBL" id="RBW57343.1"/>
    </source>
</evidence>
<dbReference type="InterPro" id="IPR023352">
    <property type="entry name" value="MAPEG-like_dom_sf"/>
</dbReference>
<evidence type="ECO:0000313" key="7">
    <source>
        <dbReference type="Proteomes" id="UP000252706"/>
    </source>
</evidence>
<keyword evidence="2 5" id="KW-0812">Transmembrane</keyword>
<feature type="transmembrane region" description="Helical" evidence="5">
    <location>
        <begin position="34"/>
        <end position="54"/>
    </location>
</feature>
<dbReference type="InterPro" id="IPR001129">
    <property type="entry name" value="Membr-assoc_MAPEG"/>
</dbReference>
<dbReference type="AlphaFoldDB" id="A0A366X138"/>
<dbReference type="SUPFAM" id="SSF161084">
    <property type="entry name" value="MAPEG domain-like"/>
    <property type="match status" value="1"/>
</dbReference>
<evidence type="ECO:0000256" key="3">
    <source>
        <dbReference type="ARBA" id="ARBA00022989"/>
    </source>
</evidence>
<name>A0A366X138_9RHOB</name>
<proteinExistence type="predicted"/>
<dbReference type="Gene3D" id="1.20.120.550">
    <property type="entry name" value="Membrane associated eicosanoid/glutathione metabolism-like domain"/>
    <property type="match status" value="1"/>
</dbReference>
<accession>A0A366X138</accession>
<reference evidence="6 7" key="1">
    <citation type="submission" date="2018-07" db="EMBL/GenBank/DDBJ databases">
        <title>Modular assembly of carbohydrate-degrading microbial communities in the ocean.</title>
        <authorList>
            <person name="Enke T.N."/>
            <person name="Datta M.S."/>
            <person name="Schwartzman J.A."/>
            <person name="Cermak N."/>
            <person name="Schmitz D.A."/>
            <person name="Barrere J."/>
            <person name="Cordero O.X."/>
        </authorList>
    </citation>
    <scope>NUCLEOTIDE SEQUENCE [LARGE SCALE GENOMIC DNA]</scope>
    <source>
        <strain evidence="6 7">C3M10</strain>
    </source>
</reference>
<comment type="subcellular location">
    <subcellularLocation>
        <location evidence="1">Membrane</location>
    </subcellularLocation>
</comment>
<evidence type="ECO:0000256" key="2">
    <source>
        <dbReference type="ARBA" id="ARBA00022692"/>
    </source>
</evidence>
<dbReference type="EMBL" id="QOCE01000020">
    <property type="protein sequence ID" value="RBW57343.1"/>
    <property type="molecule type" value="Genomic_DNA"/>
</dbReference>
<feature type="transmembrane region" description="Helical" evidence="5">
    <location>
        <begin position="7"/>
        <end position="28"/>
    </location>
</feature>
<evidence type="ECO:0000256" key="5">
    <source>
        <dbReference type="SAM" id="Phobius"/>
    </source>
</evidence>
<dbReference type="GO" id="GO:0016020">
    <property type="term" value="C:membrane"/>
    <property type="evidence" value="ECO:0007669"/>
    <property type="project" value="UniProtKB-SubCell"/>
</dbReference>
<dbReference type="OrthoDB" id="582367at2"/>
<feature type="transmembrane region" description="Helical" evidence="5">
    <location>
        <begin position="93"/>
        <end position="119"/>
    </location>
</feature>
<keyword evidence="4 5" id="KW-0472">Membrane</keyword>
<gene>
    <name evidence="6" type="ORF">DS909_08200</name>
</gene>
<keyword evidence="3 5" id="KW-1133">Transmembrane helix</keyword>
<organism evidence="6 7">
    <name type="scientific">Phaeobacter gallaeciensis</name>
    <dbReference type="NCBI Taxonomy" id="60890"/>
    <lineage>
        <taxon>Bacteria</taxon>
        <taxon>Pseudomonadati</taxon>
        <taxon>Pseudomonadota</taxon>
        <taxon>Alphaproteobacteria</taxon>
        <taxon>Rhodobacterales</taxon>
        <taxon>Roseobacteraceae</taxon>
        <taxon>Phaeobacter</taxon>
    </lineage>
</organism>
<evidence type="ECO:0000256" key="4">
    <source>
        <dbReference type="ARBA" id="ARBA00023136"/>
    </source>
</evidence>
<protein>
    <submittedName>
        <fullName evidence="6">MAPEG family protein</fullName>
    </submittedName>
</protein>
<dbReference type="Proteomes" id="UP000252706">
    <property type="component" value="Unassembled WGS sequence"/>
</dbReference>
<feature type="transmembrane region" description="Helical" evidence="5">
    <location>
        <begin position="139"/>
        <end position="160"/>
    </location>
</feature>
<comment type="caution">
    <text evidence="6">The sequence shown here is derived from an EMBL/GenBank/DDBJ whole genome shotgun (WGS) entry which is preliminary data.</text>
</comment>
<sequence>MGKRGQILFGMAGGALWGILVCATPMWLDLPYLPAALALPGAFLAPGLFLAAVIGRLAQRRFFDDGIIDGDPFQPGSGAELDQRVLTNTVEQLVLALMLWPFVAMTLGGAVVIALGVSFTVMRVLFWFGYHLSPPLRGLGFAGTFYPTLIGTLWAFAAWAG</sequence>
<evidence type="ECO:0000256" key="1">
    <source>
        <dbReference type="ARBA" id="ARBA00004370"/>
    </source>
</evidence>